<dbReference type="KEGG" id="slp:Slip_1239"/>
<proteinExistence type="inferred from homology"/>
<dbReference type="HOGENOM" id="CLU_069088_0_0_9"/>
<dbReference type="Pfam" id="PF01144">
    <property type="entry name" value="CoA_trans"/>
    <property type="match status" value="1"/>
</dbReference>
<organism evidence="2 3">
    <name type="scientific">Syntrophothermus lipocalidus (strain DSM 12680 / TGB-C1)</name>
    <dbReference type="NCBI Taxonomy" id="643648"/>
    <lineage>
        <taxon>Bacteria</taxon>
        <taxon>Bacillati</taxon>
        <taxon>Bacillota</taxon>
        <taxon>Clostridia</taxon>
        <taxon>Eubacteriales</taxon>
        <taxon>Syntrophomonadaceae</taxon>
        <taxon>Syntrophothermus</taxon>
    </lineage>
</organism>
<keyword evidence="3" id="KW-1185">Reference proteome</keyword>
<reference evidence="3" key="1">
    <citation type="journal article" date="2010" name="Stand. Genomic Sci.">
        <title>Complete genome sequence of Syntrophothermus lipocalidus type strain (TGB-C1T).</title>
        <authorList>
            <consortium name="US DOE Joint Genome Institute (JGI-PGF)"/>
            <person name="Djao O."/>
            <person name="Zhang X."/>
            <person name="Lucas S."/>
            <person name="Lapidus A."/>
            <person name="Glavina Del Rio T."/>
            <person name="Nolan M."/>
            <person name="Tice H."/>
            <person name="Cheng J."/>
            <person name="Han C."/>
            <person name="Tapia R."/>
            <person name="Goodwin L."/>
            <person name="Pitluck S."/>
            <person name="Liolios K."/>
            <person name="Ivanova N."/>
            <person name="Mavromatis K."/>
            <person name="Mikhailova N."/>
            <person name="Ovchinnikova G."/>
            <person name="Pati A."/>
            <person name="Brambilla E."/>
            <person name="Chen A."/>
            <person name="Palaniappan K."/>
            <person name="Land M."/>
            <person name="Hauser L."/>
            <person name="Chang Y."/>
            <person name="Jeffries C."/>
            <person name="Rohde M."/>
            <person name="Sikorski J."/>
            <person name="Spring S."/>
            <person name="Goker M."/>
            <person name="Detter J."/>
            <person name="Woyke T."/>
            <person name="Bristow J."/>
            <person name="Eisen J."/>
            <person name="Markowitz V."/>
            <person name="Hugenholtz P."/>
            <person name="Kyrpides N."/>
            <person name="Klenk H."/>
        </authorList>
    </citation>
    <scope>NUCLEOTIDE SEQUENCE [LARGE SCALE GENOMIC DNA]</scope>
    <source>
        <strain evidence="3">DSM 12680 / TGB-C1</strain>
    </source>
</reference>
<dbReference type="SUPFAM" id="SSF100950">
    <property type="entry name" value="NagB/RpiA/CoA transferase-like"/>
    <property type="match status" value="1"/>
</dbReference>
<dbReference type="PANTHER" id="PTHR43293:SF3">
    <property type="entry name" value="CHOLESTEROL RING-CLEAVING HYDROLASE IPDB SUBUNIT"/>
    <property type="match status" value="1"/>
</dbReference>
<dbReference type="Gene3D" id="3.40.1080.10">
    <property type="entry name" value="Glutaconate Coenzyme A-transferase"/>
    <property type="match status" value="1"/>
</dbReference>
<dbReference type="STRING" id="643648.Slip_1239"/>
<dbReference type="AlphaFoldDB" id="D7CMS7"/>
<keyword evidence="2" id="KW-0808">Transferase</keyword>
<dbReference type="RefSeq" id="WP_013175414.1">
    <property type="nucleotide sequence ID" value="NC_014220.1"/>
</dbReference>
<dbReference type="GO" id="GO:0018730">
    <property type="term" value="F:glutaconate CoA-transferase activity"/>
    <property type="evidence" value="ECO:0007669"/>
    <property type="project" value="UniProtKB-EC"/>
</dbReference>
<dbReference type="OrthoDB" id="9805230at2"/>
<dbReference type="EMBL" id="CP002048">
    <property type="protein sequence ID" value="ADI02012.1"/>
    <property type="molecule type" value="Genomic_DNA"/>
</dbReference>
<dbReference type="EC" id="2.8.3.12" evidence="2"/>
<dbReference type="PANTHER" id="PTHR43293">
    <property type="entry name" value="ACETATE COA-TRANSFERASE YDIF"/>
    <property type="match status" value="1"/>
</dbReference>
<accession>D7CMS7</accession>
<reference evidence="2 3" key="2">
    <citation type="journal article" date="2010" name="Stand. Genomic Sci.">
        <title>Complete genome sequence of Syntrophothermus lipocalidus type strain (TGB-C1).</title>
        <authorList>
            <person name="Djao O.D."/>
            <person name="Zhang X."/>
            <person name="Lucas S."/>
            <person name="Lapidus A."/>
            <person name="Del Rio T.G."/>
            <person name="Nolan M."/>
            <person name="Tice H."/>
            <person name="Cheng J.F."/>
            <person name="Han C."/>
            <person name="Tapia R."/>
            <person name="Goodwin L."/>
            <person name="Pitluck S."/>
            <person name="Liolios K."/>
            <person name="Ivanova N."/>
            <person name="Mavromatis K."/>
            <person name="Mikhailova N."/>
            <person name="Ovchinnikova G."/>
            <person name="Pati A."/>
            <person name="Brambilla E."/>
            <person name="Chen A."/>
            <person name="Palaniappan K."/>
            <person name="Land M."/>
            <person name="Hauser L."/>
            <person name="Chang Y.J."/>
            <person name="Jeffries C.D."/>
            <person name="Rohde M."/>
            <person name="Sikorski J."/>
            <person name="Spring S."/>
            <person name="Goker M."/>
            <person name="Detter J.C."/>
            <person name="Woyke T."/>
            <person name="Bristow J."/>
            <person name="Eisen J.A."/>
            <person name="Markowitz V."/>
            <person name="Hugenholtz P."/>
            <person name="Kyrpides N.C."/>
            <person name="Klenk H.P."/>
        </authorList>
    </citation>
    <scope>NUCLEOTIDE SEQUENCE [LARGE SCALE GENOMIC DNA]</scope>
    <source>
        <strain evidence="3">DSM 12680 / TGB-C1</strain>
    </source>
</reference>
<protein>
    <submittedName>
        <fullName evidence="2">Glutaconate CoA-transferase</fullName>
        <ecNumber evidence="2">2.8.3.12</ecNumber>
    </submittedName>
</protein>
<gene>
    <name evidence="2" type="ordered locus">Slip_1239</name>
</gene>
<dbReference type="eggNOG" id="COG2057">
    <property type="taxonomic scope" value="Bacteria"/>
</dbReference>
<sequence length="290" mass="31848">MAEYAKDYTLPELMAATVAREFKDGEIAFIGVGMPLIAASVAKFTHAPNFNIMVEFGAFAYSPRRLPLCVDCAVNCERAYWTGTLRDVMSAQQAGFVDVACISGAQIDKYGNLNSTCIGDYYKPKVRLAGSGGANDLASSAKRTVIMMRQEGRRFVNKCDYITSPGYLDGPGAREKAGLPGGGPAAVITTMGVFRFDEETKEMYLEKIHPGVKLEDIKASVQWDLAVSPNLEVTEPPTEEQVLVMRTLDPVMVYLGNGRDVLAGDFERFIKMFEDSYPVMTELLKKKGMI</sequence>
<dbReference type="InterPro" id="IPR037171">
    <property type="entry name" value="NagB/RpiA_transferase-like"/>
</dbReference>
<evidence type="ECO:0000313" key="2">
    <source>
        <dbReference type="EMBL" id="ADI02012.1"/>
    </source>
</evidence>
<dbReference type="Proteomes" id="UP000000378">
    <property type="component" value="Chromosome"/>
</dbReference>
<name>D7CMS7_SYNLT</name>
<evidence type="ECO:0000313" key="3">
    <source>
        <dbReference type="Proteomes" id="UP000000378"/>
    </source>
</evidence>
<dbReference type="SMART" id="SM00882">
    <property type="entry name" value="CoA_trans"/>
    <property type="match status" value="1"/>
</dbReference>
<dbReference type="InterPro" id="IPR004165">
    <property type="entry name" value="CoA_trans_fam_I"/>
</dbReference>
<evidence type="ECO:0000256" key="1">
    <source>
        <dbReference type="ARBA" id="ARBA00007047"/>
    </source>
</evidence>
<comment type="similarity">
    <text evidence="1">Belongs to the 3-oxoacid CoA-transferase subunit B family.</text>
</comment>